<sequence>MQPTTTTPIRLLIADDHEIFRDGVRAMLKKQKHLELTGEAANGEQLLAKAEELHPDVVITDIRMPGTDGIAATRRLQELMPEVSVIALSMYDEEHLIVEMLEAGARGYLLKNAPKEEIVQAIETVHGGEVYFCRATSPRLAELIAKSSYNPFRKRPATELNEREKEIVRLICQQLSSREIAEKIHVSHRTVEAYRDRLLDKVGARNVAGLVVYAIRNGIYKL</sequence>
<dbReference type="RefSeq" id="WP_345256967.1">
    <property type="nucleotide sequence ID" value="NZ_BAABGY010000011.1"/>
</dbReference>
<dbReference type="Proteomes" id="UP001501725">
    <property type="component" value="Unassembled WGS sequence"/>
</dbReference>
<dbReference type="SMART" id="SM00448">
    <property type="entry name" value="REC"/>
    <property type="match status" value="1"/>
</dbReference>
<dbReference type="EMBL" id="BAABGY010000011">
    <property type="protein sequence ID" value="GAA4337821.1"/>
    <property type="molecule type" value="Genomic_DNA"/>
</dbReference>
<reference evidence="7" key="1">
    <citation type="journal article" date="2019" name="Int. J. Syst. Evol. Microbiol.">
        <title>The Global Catalogue of Microorganisms (GCM) 10K type strain sequencing project: providing services to taxonomists for standard genome sequencing and annotation.</title>
        <authorList>
            <consortium name="The Broad Institute Genomics Platform"/>
            <consortium name="The Broad Institute Genome Sequencing Center for Infectious Disease"/>
            <person name="Wu L."/>
            <person name="Ma J."/>
        </authorList>
    </citation>
    <scope>NUCLEOTIDE SEQUENCE [LARGE SCALE GENOMIC DNA]</scope>
    <source>
        <strain evidence="7">JCM 17919</strain>
    </source>
</reference>
<evidence type="ECO:0000259" key="4">
    <source>
        <dbReference type="PROSITE" id="PS50043"/>
    </source>
</evidence>
<dbReference type="PANTHER" id="PTHR43214:SF43">
    <property type="entry name" value="TWO-COMPONENT RESPONSE REGULATOR"/>
    <property type="match status" value="1"/>
</dbReference>
<dbReference type="CDD" id="cd17535">
    <property type="entry name" value="REC_NarL-like"/>
    <property type="match status" value="1"/>
</dbReference>
<dbReference type="PRINTS" id="PR00038">
    <property type="entry name" value="HTHLUXR"/>
</dbReference>
<gene>
    <name evidence="6" type="ORF">GCM10023184_33830</name>
</gene>
<evidence type="ECO:0000256" key="3">
    <source>
        <dbReference type="PROSITE-ProRule" id="PRU00169"/>
    </source>
</evidence>
<feature type="domain" description="Response regulatory" evidence="5">
    <location>
        <begin position="10"/>
        <end position="126"/>
    </location>
</feature>
<keyword evidence="1 3" id="KW-0597">Phosphoprotein</keyword>
<dbReference type="PANTHER" id="PTHR43214">
    <property type="entry name" value="TWO-COMPONENT RESPONSE REGULATOR"/>
    <property type="match status" value="1"/>
</dbReference>
<protein>
    <submittedName>
        <fullName evidence="6">Response regulator transcription factor</fullName>
    </submittedName>
</protein>
<evidence type="ECO:0000259" key="5">
    <source>
        <dbReference type="PROSITE" id="PS50110"/>
    </source>
</evidence>
<dbReference type="SMART" id="SM00421">
    <property type="entry name" value="HTH_LUXR"/>
    <property type="match status" value="1"/>
</dbReference>
<dbReference type="InterPro" id="IPR039420">
    <property type="entry name" value="WalR-like"/>
</dbReference>
<organism evidence="6 7">
    <name type="scientific">Flaviaesturariibacter amylovorans</name>
    <dbReference type="NCBI Taxonomy" id="1084520"/>
    <lineage>
        <taxon>Bacteria</taxon>
        <taxon>Pseudomonadati</taxon>
        <taxon>Bacteroidota</taxon>
        <taxon>Chitinophagia</taxon>
        <taxon>Chitinophagales</taxon>
        <taxon>Chitinophagaceae</taxon>
        <taxon>Flaviaestuariibacter</taxon>
    </lineage>
</organism>
<dbReference type="PROSITE" id="PS50110">
    <property type="entry name" value="RESPONSE_REGULATORY"/>
    <property type="match status" value="1"/>
</dbReference>
<dbReference type="Gene3D" id="3.40.50.2300">
    <property type="match status" value="1"/>
</dbReference>
<dbReference type="Pfam" id="PF00196">
    <property type="entry name" value="GerE"/>
    <property type="match status" value="1"/>
</dbReference>
<dbReference type="InterPro" id="IPR001789">
    <property type="entry name" value="Sig_transdc_resp-reg_receiver"/>
</dbReference>
<feature type="modified residue" description="4-aspartylphosphate" evidence="3">
    <location>
        <position position="61"/>
    </location>
</feature>
<evidence type="ECO:0000256" key="2">
    <source>
        <dbReference type="ARBA" id="ARBA00023125"/>
    </source>
</evidence>
<proteinExistence type="predicted"/>
<dbReference type="CDD" id="cd06170">
    <property type="entry name" value="LuxR_C_like"/>
    <property type="match status" value="1"/>
</dbReference>
<name>A0ABP8HDK0_9BACT</name>
<keyword evidence="2" id="KW-0238">DNA-binding</keyword>
<dbReference type="InterPro" id="IPR016032">
    <property type="entry name" value="Sig_transdc_resp-reg_C-effctor"/>
</dbReference>
<feature type="domain" description="HTH luxR-type" evidence="4">
    <location>
        <begin position="153"/>
        <end position="218"/>
    </location>
</feature>
<keyword evidence="7" id="KW-1185">Reference proteome</keyword>
<dbReference type="SUPFAM" id="SSF52172">
    <property type="entry name" value="CheY-like"/>
    <property type="match status" value="1"/>
</dbReference>
<accession>A0ABP8HDK0</accession>
<evidence type="ECO:0000313" key="7">
    <source>
        <dbReference type="Proteomes" id="UP001501725"/>
    </source>
</evidence>
<dbReference type="InterPro" id="IPR011006">
    <property type="entry name" value="CheY-like_superfamily"/>
</dbReference>
<evidence type="ECO:0000313" key="6">
    <source>
        <dbReference type="EMBL" id="GAA4337821.1"/>
    </source>
</evidence>
<evidence type="ECO:0000256" key="1">
    <source>
        <dbReference type="ARBA" id="ARBA00022553"/>
    </source>
</evidence>
<dbReference type="InterPro" id="IPR058245">
    <property type="entry name" value="NreC/VraR/RcsB-like_REC"/>
</dbReference>
<dbReference type="Pfam" id="PF00072">
    <property type="entry name" value="Response_reg"/>
    <property type="match status" value="1"/>
</dbReference>
<dbReference type="InterPro" id="IPR000792">
    <property type="entry name" value="Tscrpt_reg_LuxR_C"/>
</dbReference>
<dbReference type="SUPFAM" id="SSF46894">
    <property type="entry name" value="C-terminal effector domain of the bipartite response regulators"/>
    <property type="match status" value="1"/>
</dbReference>
<comment type="caution">
    <text evidence="6">The sequence shown here is derived from an EMBL/GenBank/DDBJ whole genome shotgun (WGS) entry which is preliminary data.</text>
</comment>
<dbReference type="PROSITE" id="PS50043">
    <property type="entry name" value="HTH_LUXR_2"/>
    <property type="match status" value="1"/>
</dbReference>